<proteinExistence type="predicted"/>
<dbReference type="GO" id="GO:0004523">
    <property type="term" value="F:RNA-DNA hybrid ribonuclease activity"/>
    <property type="evidence" value="ECO:0007669"/>
    <property type="project" value="InterPro"/>
</dbReference>
<organism evidence="2 3">
    <name type="scientific">Gossypium aridum</name>
    <name type="common">American cotton</name>
    <name type="synonym">Erioxylum aridum</name>
    <dbReference type="NCBI Taxonomy" id="34290"/>
    <lineage>
        <taxon>Eukaryota</taxon>
        <taxon>Viridiplantae</taxon>
        <taxon>Streptophyta</taxon>
        <taxon>Embryophyta</taxon>
        <taxon>Tracheophyta</taxon>
        <taxon>Spermatophyta</taxon>
        <taxon>Magnoliopsida</taxon>
        <taxon>eudicotyledons</taxon>
        <taxon>Gunneridae</taxon>
        <taxon>Pentapetalae</taxon>
        <taxon>rosids</taxon>
        <taxon>malvids</taxon>
        <taxon>Malvales</taxon>
        <taxon>Malvaceae</taxon>
        <taxon>Malvoideae</taxon>
        <taxon>Gossypium</taxon>
    </lineage>
</organism>
<protein>
    <recommendedName>
        <fullName evidence="1">RNase H type-1 domain-containing protein</fullName>
    </recommendedName>
</protein>
<dbReference type="AlphaFoldDB" id="A0A7J8YKD3"/>
<dbReference type="Proteomes" id="UP000593577">
    <property type="component" value="Unassembled WGS sequence"/>
</dbReference>
<feature type="domain" description="RNase H type-1" evidence="1">
    <location>
        <begin position="3"/>
        <end position="46"/>
    </location>
</feature>
<accession>A0A7J8YKD3</accession>
<name>A0A7J8YKD3_GOSAI</name>
<comment type="caution">
    <text evidence="2">The sequence shown here is derived from an EMBL/GenBank/DDBJ whole genome shotgun (WGS) entry which is preliminary data.</text>
</comment>
<evidence type="ECO:0000259" key="1">
    <source>
        <dbReference type="Pfam" id="PF13456"/>
    </source>
</evidence>
<reference evidence="2 3" key="1">
    <citation type="journal article" date="2019" name="Genome Biol. Evol.">
        <title>Insights into the evolution of the New World diploid cottons (Gossypium, subgenus Houzingenia) based on genome sequencing.</title>
        <authorList>
            <person name="Grover C.E."/>
            <person name="Arick M.A. 2nd"/>
            <person name="Thrash A."/>
            <person name="Conover J.L."/>
            <person name="Sanders W.S."/>
            <person name="Peterson D.G."/>
            <person name="Frelichowski J.E."/>
            <person name="Scheffler J.A."/>
            <person name="Scheffler B.E."/>
            <person name="Wendel J.F."/>
        </authorList>
    </citation>
    <scope>NUCLEOTIDE SEQUENCE [LARGE SCALE GENOMIC DNA]</scope>
    <source>
        <strain evidence="2">185</strain>
        <tissue evidence="2">Leaf</tissue>
    </source>
</reference>
<evidence type="ECO:0000313" key="3">
    <source>
        <dbReference type="Proteomes" id="UP000593577"/>
    </source>
</evidence>
<dbReference type="InterPro" id="IPR002156">
    <property type="entry name" value="RNaseH_domain"/>
</dbReference>
<dbReference type="EMBL" id="JABFAA010000013">
    <property type="protein sequence ID" value="MBA0699832.1"/>
    <property type="molecule type" value="Genomic_DNA"/>
</dbReference>
<evidence type="ECO:0000313" key="2">
    <source>
        <dbReference type="EMBL" id="MBA0699832.1"/>
    </source>
</evidence>
<keyword evidence="3" id="KW-1185">Reference proteome</keyword>
<sequence length="79" mass="8983">MTETRDKSRISAFINDIQSLASSFIEIKFLHANRECNKVAHEIAKEGFKMENSTFWVEEVPVAAVVALEADRCWVDPPD</sequence>
<dbReference type="Pfam" id="PF13456">
    <property type="entry name" value="RVT_3"/>
    <property type="match status" value="1"/>
</dbReference>
<gene>
    <name evidence="2" type="ORF">Goari_001437</name>
</gene>
<dbReference type="GO" id="GO:0003676">
    <property type="term" value="F:nucleic acid binding"/>
    <property type="evidence" value="ECO:0007669"/>
    <property type="project" value="InterPro"/>
</dbReference>